<evidence type="ECO:0008006" key="4">
    <source>
        <dbReference type="Google" id="ProtNLM"/>
    </source>
</evidence>
<comment type="caution">
    <text evidence="2">The sequence shown here is derived from an EMBL/GenBank/DDBJ whole genome shotgun (WGS) entry which is preliminary data.</text>
</comment>
<dbReference type="EMBL" id="MU864928">
    <property type="protein sequence ID" value="KAK4467165.1"/>
    <property type="molecule type" value="Genomic_DNA"/>
</dbReference>
<proteinExistence type="predicted"/>
<name>A0AAV9I5K2_9PEZI</name>
<dbReference type="AlphaFoldDB" id="A0AAV9I5K2"/>
<reference evidence="2" key="1">
    <citation type="journal article" date="2023" name="Mol. Phylogenet. Evol.">
        <title>Genome-scale phylogeny and comparative genomics of the fungal order Sordariales.</title>
        <authorList>
            <person name="Hensen N."/>
            <person name="Bonometti L."/>
            <person name="Westerberg I."/>
            <person name="Brannstrom I.O."/>
            <person name="Guillou S."/>
            <person name="Cros-Aarteil S."/>
            <person name="Calhoun S."/>
            <person name="Haridas S."/>
            <person name="Kuo A."/>
            <person name="Mondo S."/>
            <person name="Pangilinan J."/>
            <person name="Riley R."/>
            <person name="LaButti K."/>
            <person name="Andreopoulos B."/>
            <person name="Lipzen A."/>
            <person name="Chen C."/>
            <person name="Yan M."/>
            <person name="Daum C."/>
            <person name="Ng V."/>
            <person name="Clum A."/>
            <person name="Steindorff A."/>
            <person name="Ohm R.A."/>
            <person name="Martin F."/>
            <person name="Silar P."/>
            <person name="Natvig D.O."/>
            <person name="Lalanne C."/>
            <person name="Gautier V."/>
            <person name="Ament-Velasquez S.L."/>
            <person name="Kruys A."/>
            <person name="Hutchinson M.I."/>
            <person name="Powell A.J."/>
            <person name="Barry K."/>
            <person name="Miller A.N."/>
            <person name="Grigoriev I.V."/>
            <person name="Debuchy R."/>
            <person name="Gladieux P."/>
            <person name="Hiltunen Thoren M."/>
            <person name="Johannesson H."/>
        </authorList>
    </citation>
    <scope>NUCLEOTIDE SEQUENCE</scope>
    <source>
        <strain evidence="2">PSN324</strain>
    </source>
</reference>
<protein>
    <recommendedName>
        <fullName evidence="4">Zn(2)-C6 fungal-type domain-containing protein</fullName>
    </recommendedName>
</protein>
<reference evidence="2" key="2">
    <citation type="submission" date="2023-06" db="EMBL/GenBank/DDBJ databases">
        <authorList>
            <consortium name="Lawrence Berkeley National Laboratory"/>
            <person name="Mondo S.J."/>
            <person name="Hensen N."/>
            <person name="Bonometti L."/>
            <person name="Westerberg I."/>
            <person name="Brannstrom I.O."/>
            <person name="Guillou S."/>
            <person name="Cros-Aarteil S."/>
            <person name="Calhoun S."/>
            <person name="Haridas S."/>
            <person name="Kuo A."/>
            <person name="Pangilinan J."/>
            <person name="Riley R."/>
            <person name="Labutti K."/>
            <person name="Andreopoulos B."/>
            <person name="Lipzen A."/>
            <person name="Chen C."/>
            <person name="Yanf M."/>
            <person name="Daum C."/>
            <person name="Ng V."/>
            <person name="Clum A."/>
            <person name="Steindorff A."/>
            <person name="Ohm R."/>
            <person name="Martin F."/>
            <person name="Silar P."/>
            <person name="Natvig D."/>
            <person name="Lalanne C."/>
            <person name="Gautier V."/>
            <person name="Ament-Velasquez S.L."/>
            <person name="Kruys A."/>
            <person name="Hutchinson M.I."/>
            <person name="Powell A.J."/>
            <person name="Barry K."/>
            <person name="Miller A.N."/>
            <person name="Grigoriev I.V."/>
            <person name="Debuchy R."/>
            <person name="Gladieux P."/>
            <person name="Thoren M.H."/>
            <person name="Johannesson H."/>
        </authorList>
    </citation>
    <scope>NUCLEOTIDE SEQUENCE</scope>
    <source>
        <strain evidence="2">PSN324</strain>
    </source>
</reference>
<evidence type="ECO:0000256" key="1">
    <source>
        <dbReference type="ARBA" id="ARBA00023242"/>
    </source>
</evidence>
<dbReference type="GO" id="GO:0008270">
    <property type="term" value="F:zinc ion binding"/>
    <property type="evidence" value="ECO:0007669"/>
    <property type="project" value="InterPro"/>
</dbReference>
<evidence type="ECO:0000313" key="2">
    <source>
        <dbReference type="EMBL" id="KAK4467165.1"/>
    </source>
</evidence>
<evidence type="ECO:0000313" key="3">
    <source>
        <dbReference type="Proteomes" id="UP001321749"/>
    </source>
</evidence>
<dbReference type="InterPro" id="IPR052973">
    <property type="entry name" value="Fungal_sec-metab_reg_TF"/>
</dbReference>
<dbReference type="CDD" id="cd00067">
    <property type="entry name" value="GAL4"/>
    <property type="match status" value="1"/>
</dbReference>
<feature type="non-terminal residue" evidence="2">
    <location>
        <position position="1"/>
    </location>
</feature>
<dbReference type="GO" id="GO:0000981">
    <property type="term" value="F:DNA-binding transcription factor activity, RNA polymerase II-specific"/>
    <property type="evidence" value="ECO:0007669"/>
    <property type="project" value="InterPro"/>
</dbReference>
<sequence length="445" mass="50777">KKQTQRGRAAAASACHRCRNQKIKCVQDTERHGEFNGPCEPCRKLFRRNSKKIEHWFPCLFFRIKLNALVIYRAGNLGLTQRFDHTKMVNLPAVDPQKVFTIQITQGLCAAPMELEVHYFLPAMHDKLDREFVVDGVRRVHRLPPVCLRDVKKTSKVFVDYVRANAFEAIREVVKHEKTDDIIRDTFAAVLKHFNTLEVGFPQYPCGSKERELLKNTVRHWFAIKHGFGSASICGEETLNIPPISDYAPMNGLLSIPRMVIAQFDSIRHLTMHANLQSDVLGPFETLLLGQANGQWFTVFLVTFLFLQLVSDASSDRLRYVRENSRGQALETRYGKLGDPNTKFVEDLHYSAAVLLAHWDYYKRCDLVNVEGKGIDKLEPYQLDLIKSIASRLKQKADSIPNTPLNGCWEHGLAWMSRMFAPKTAKGAIWSPPPLFTQEKPSLGL</sequence>
<organism evidence="2 3">
    <name type="scientific">Cladorrhinum samala</name>
    <dbReference type="NCBI Taxonomy" id="585594"/>
    <lineage>
        <taxon>Eukaryota</taxon>
        <taxon>Fungi</taxon>
        <taxon>Dikarya</taxon>
        <taxon>Ascomycota</taxon>
        <taxon>Pezizomycotina</taxon>
        <taxon>Sordariomycetes</taxon>
        <taxon>Sordariomycetidae</taxon>
        <taxon>Sordariales</taxon>
        <taxon>Podosporaceae</taxon>
        <taxon>Cladorrhinum</taxon>
    </lineage>
</organism>
<keyword evidence="1" id="KW-0539">Nucleus</keyword>
<dbReference type="InterPro" id="IPR001138">
    <property type="entry name" value="Zn2Cys6_DnaBD"/>
</dbReference>
<dbReference type="PANTHER" id="PTHR35392">
    <property type="entry name" value="ZN(II)2CYS6 TRANSCRIPTION FACTOR (EUROFUNG)-RELATED-RELATED"/>
    <property type="match status" value="1"/>
</dbReference>
<keyword evidence="3" id="KW-1185">Reference proteome</keyword>
<gene>
    <name evidence="2" type="ORF">QBC42DRAFT_165484</name>
</gene>
<dbReference type="Proteomes" id="UP001321749">
    <property type="component" value="Unassembled WGS sequence"/>
</dbReference>
<accession>A0AAV9I5K2</accession>
<dbReference type="PANTHER" id="PTHR35392:SF3">
    <property type="entry name" value="ZN(2)-C6 FUNGAL-TYPE DOMAIN-CONTAINING PROTEIN"/>
    <property type="match status" value="1"/>
</dbReference>